<feature type="signal peptide" evidence="1">
    <location>
        <begin position="1"/>
        <end position="21"/>
    </location>
</feature>
<dbReference type="STRING" id="64144.ENSATEP00000022151"/>
<evidence type="ECO:0000256" key="1">
    <source>
        <dbReference type="SAM" id="SignalP"/>
    </source>
</evidence>
<keyword evidence="3" id="KW-1185">Reference proteome</keyword>
<dbReference type="RefSeq" id="XP_026210745.1">
    <property type="nucleotide sequence ID" value="XM_026354960.1"/>
</dbReference>
<dbReference type="GeneTree" id="ENSGT00390000017328"/>
<sequence length="203" mass="22102">MDTKTVVALLRCFLLTTLVQSAPTPPLTFKEAIEQTKMVVEKILTGLPAVHAATINIQGWTLDSPTNLQTMEDSLRIPNPPVIKPLSEGFTLETCVGHMLAGIQLYQGLVGVLSDKLSGLSDLKADLRDLLLRINKMEEVGQLSGTSGSDQNSASDLASRLPGNYEVQVAVHLTLSRLQSFCHDMMRSLRNIATYRTQPSGGR</sequence>
<dbReference type="PANTHER" id="PTHR10511">
    <property type="entry name" value="GRANULOCYTE COLONY-STIMULATING FACTOR"/>
    <property type="match status" value="1"/>
</dbReference>
<dbReference type="SUPFAM" id="SSF47266">
    <property type="entry name" value="4-helical cytokines"/>
    <property type="match status" value="1"/>
</dbReference>
<evidence type="ECO:0000313" key="3">
    <source>
        <dbReference type="Proteomes" id="UP000265040"/>
    </source>
</evidence>
<feature type="chain" id="PRO_5018778161" description="Granulocyte colony-stimulating factor" evidence="1">
    <location>
        <begin position="22"/>
        <end position="203"/>
    </location>
</feature>
<proteinExistence type="predicted"/>
<organism evidence="2 3">
    <name type="scientific">Anabas testudineus</name>
    <name type="common">Climbing perch</name>
    <name type="synonym">Anthias testudineus</name>
    <dbReference type="NCBI Taxonomy" id="64144"/>
    <lineage>
        <taxon>Eukaryota</taxon>
        <taxon>Metazoa</taxon>
        <taxon>Chordata</taxon>
        <taxon>Craniata</taxon>
        <taxon>Vertebrata</taxon>
        <taxon>Euteleostomi</taxon>
        <taxon>Actinopterygii</taxon>
        <taxon>Neopterygii</taxon>
        <taxon>Teleostei</taxon>
        <taxon>Neoteleostei</taxon>
        <taxon>Acanthomorphata</taxon>
        <taxon>Anabantaria</taxon>
        <taxon>Anabantiformes</taxon>
        <taxon>Anabantoidei</taxon>
        <taxon>Anabantidae</taxon>
        <taxon>Anabas</taxon>
    </lineage>
</organism>
<dbReference type="GeneID" id="113158750"/>
<accession>A0A3Q1JZR1</accession>
<dbReference type="InterPro" id="IPR009079">
    <property type="entry name" value="4_helix_cytokine-like_core"/>
</dbReference>
<dbReference type="InterPro" id="IPR040117">
    <property type="entry name" value="GCSF/MGF"/>
</dbReference>
<keyword evidence="1" id="KW-0732">Signal</keyword>
<dbReference type="GO" id="GO:0045639">
    <property type="term" value="P:positive regulation of myeloid cell differentiation"/>
    <property type="evidence" value="ECO:0007669"/>
    <property type="project" value="InterPro"/>
</dbReference>
<dbReference type="OMA" id="LTHITKM"/>
<reference evidence="2" key="3">
    <citation type="submission" date="2025-09" db="UniProtKB">
        <authorList>
            <consortium name="Ensembl"/>
        </authorList>
    </citation>
    <scope>IDENTIFICATION</scope>
</reference>
<reference evidence="2" key="1">
    <citation type="submission" date="2021-04" db="EMBL/GenBank/DDBJ databases">
        <authorList>
            <consortium name="Wellcome Sanger Institute Data Sharing"/>
        </authorList>
    </citation>
    <scope>NUCLEOTIDE SEQUENCE [LARGE SCALE GENOMIC DNA]</scope>
</reference>
<dbReference type="RefSeq" id="XP_026210835.1">
    <property type="nucleotide sequence ID" value="XM_026355050.1"/>
</dbReference>
<dbReference type="Proteomes" id="UP000265040">
    <property type="component" value="Chromosome 8"/>
</dbReference>
<reference evidence="2" key="2">
    <citation type="submission" date="2025-08" db="UniProtKB">
        <authorList>
            <consortium name="Ensembl"/>
        </authorList>
    </citation>
    <scope>IDENTIFICATION</scope>
</reference>
<dbReference type="GO" id="GO:0005125">
    <property type="term" value="F:cytokine activity"/>
    <property type="evidence" value="ECO:0007669"/>
    <property type="project" value="InterPro"/>
</dbReference>
<protein>
    <recommendedName>
        <fullName evidence="4">Granulocyte colony-stimulating factor</fullName>
    </recommendedName>
</protein>
<dbReference type="OrthoDB" id="8841348at2759"/>
<dbReference type="InParanoid" id="A0A3Q1JZR1"/>
<dbReference type="PANTHER" id="PTHR10511:SF2">
    <property type="entry name" value="GRANULOCYTE COLONY-STIMULATING FACTOR"/>
    <property type="match status" value="1"/>
</dbReference>
<dbReference type="Ensembl" id="ENSATET00000022516.3">
    <property type="protein sequence ID" value="ENSATEP00000022151.1"/>
    <property type="gene ID" value="ENSATEG00000015384.3"/>
</dbReference>
<evidence type="ECO:0008006" key="4">
    <source>
        <dbReference type="Google" id="ProtNLM"/>
    </source>
</evidence>
<name>A0A3Q1JZR1_ANATE</name>
<dbReference type="Gene3D" id="1.20.1250.10">
    <property type="match status" value="1"/>
</dbReference>
<dbReference type="AlphaFoldDB" id="A0A3Q1JZR1"/>
<evidence type="ECO:0000313" key="2">
    <source>
        <dbReference type="Ensembl" id="ENSATEP00000022151.1"/>
    </source>
</evidence>